<comment type="catalytic activity">
    <reaction evidence="15">
        <text>1D-myo-inositol 1,3,4-trisphosphate + 1D-myo-inositol 1,3,4,5,6-pentakisphosphate = 1D-myo-inositol 3,4,5,6-tetrakisphosphate + 1D-myo-inositol 1,3,4,6-tetrakisphosphate</text>
        <dbReference type="Rhea" id="RHEA:70263"/>
        <dbReference type="ChEBI" id="CHEBI:57539"/>
        <dbReference type="ChEBI" id="CHEBI:57660"/>
        <dbReference type="ChEBI" id="CHEBI:57733"/>
        <dbReference type="ChEBI" id="CHEBI:58414"/>
    </reaction>
    <physiologicalReaction direction="left-to-right" evidence="15">
        <dbReference type="Rhea" id="RHEA:70264"/>
    </physiologicalReaction>
    <physiologicalReaction direction="right-to-left" evidence="15">
        <dbReference type="Rhea" id="RHEA:70265"/>
    </physiologicalReaction>
</comment>
<feature type="binding site" evidence="18">
    <location>
        <position position="302"/>
    </location>
    <ligand>
        <name>Mg(2+)</name>
        <dbReference type="ChEBI" id="CHEBI:18420"/>
        <label>1</label>
    </ligand>
</feature>
<feature type="binding site" evidence="17">
    <location>
        <begin position="195"/>
        <end position="206"/>
    </location>
    <ligand>
        <name>ATP</name>
        <dbReference type="ChEBI" id="CHEBI:30616"/>
    </ligand>
</feature>
<feature type="binding site" evidence="17">
    <location>
        <position position="304"/>
    </location>
    <ligand>
        <name>1D-myo-inositol 1,3,4-trisphosphate</name>
        <dbReference type="ChEBI" id="CHEBI:58414"/>
    </ligand>
</feature>
<evidence type="ECO:0000256" key="3">
    <source>
        <dbReference type="ARBA" id="ARBA00022679"/>
    </source>
</evidence>
<feature type="binding site" evidence="17">
    <location>
        <position position="114"/>
    </location>
    <ligand>
        <name>ATP</name>
        <dbReference type="ChEBI" id="CHEBI:30616"/>
    </ligand>
</feature>
<proteinExistence type="inferred from homology"/>
<evidence type="ECO:0000259" key="19">
    <source>
        <dbReference type="PROSITE" id="PS50975"/>
    </source>
</evidence>
<dbReference type="InterPro" id="IPR041429">
    <property type="entry name" value="ITPK1_N"/>
</dbReference>
<keyword evidence="21" id="KW-1185">Reference proteome</keyword>
<organism evidence="20 21">
    <name type="scientific">Exocentrus adspersus</name>
    <dbReference type="NCBI Taxonomy" id="1586481"/>
    <lineage>
        <taxon>Eukaryota</taxon>
        <taxon>Metazoa</taxon>
        <taxon>Ecdysozoa</taxon>
        <taxon>Arthropoda</taxon>
        <taxon>Hexapoda</taxon>
        <taxon>Insecta</taxon>
        <taxon>Pterygota</taxon>
        <taxon>Neoptera</taxon>
        <taxon>Endopterygota</taxon>
        <taxon>Coleoptera</taxon>
        <taxon>Polyphaga</taxon>
        <taxon>Cucujiformia</taxon>
        <taxon>Chrysomeloidea</taxon>
        <taxon>Cerambycidae</taxon>
        <taxon>Lamiinae</taxon>
        <taxon>Acanthocinini</taxon>
        <taxon>Exocentrus</taxon>
    </lineage>
</organism>
<dbReference type="GO" id="GO:0032957">
    <property type="term" value="P:inositol trisphosphate metabolic process"/>
    <property type="evidence" value="ECO:0007669"/>
    <property type="project" value="InterPro"/>
</dbReference>
<evidence type="ECO:0000256" key="17">
    <source>
        <dbReference type="PIRSR" id="PIRSR038186-1"/>
    </source>
</evidence>
<comment type="catalytic activity">
    <reaction evidence="10">
        <text>1D-myo-inositol 1,3,4-trisphosphate + ATP = 1D-myo-inositol 1,3,4,5-tetrakisphosphate + ADP + H(+)</text>
        <dbReference type="Rhea" id="RHEA:13253"/>
        <dbReference type="ChEBI" id="CHEBI:15378"/>
        <dbReference type="ChEBI" id="CHEBI:30616"/>
        <dbReference type="ChEBI" id="CHEBI:57895"/>
        <dbReference type="ChEBI" id="CHEBI:58414"/>
        <dbReference type="ChEBI" id="CHEBI:456216"/>
        <dbReference type="EC" id="2.7.1.159"/>
    </reaction>
    <physiologicalReaction direction="left-to-right" evidence="10">
        <dbReference type="Rhea" id="RHEA:13254"/>
    </physiologicalReaction>
    <physiologicalReaction direction="right-to-left" evidence="10">
        <dbReference type="Rhea" id="RHEA:13255"/>
    </physiologicalReaction>
</comment>
<keyword evidence="5 16" id="KW-0547">Nucleotide-binding</keyword>
<feature type="domain" description="ATP-grasp" evidence="19">
    <location>
        <begin position="123"/>
        <end position="332"/>
    </location>
</feature>
<evidence type="ECO:0000313" key="20">
    <source>
        <dbReference type="EMBL" id="KAJ8919569.1"/>
    </source>
</evidence>
<feature type="binding site" evidence="18">
    <location>
        <position position="288"/>
    </location>
    <ligand>
        <name>Mg(2+)</name>
        <dbReference type="ChEBI" id="CHEBI:18420"/>
        <label>1</label>
    </ligand>
</feature>
<comment type="caution">
    <text evidence="20">The sequence shown here is derived from an EMBL/GenBank/DDBJ whole genome shotgun (WGS) entry which is preliminary data.</text>
</comment>
<evidence type="ECO:0000256" key="2">
    <source>
        <dbReference type="ARBA" id="ARBA00014968"/>
    </source>
</evidence>
<evidence type="ECO:0000256" key="13">
    <source>
        <dbReference type="ARBA" id="ARBA00033674"/>
    </source>
</evidence>
<keyword evidence="8 16" id="KW-0460">Magnesium</keyword>
<dbReference type="PROSITE" id="PS50975">
    <property type="entry name" value="ATP_GRASP"/>
    <property type="match status" value="1"/>
</dbReference>
<dbReference type="GO" id="GO:0047325">
    <property type="term" value="F:inositol-3,4,5,6-tetrakisphosphate 1-kinase activity"/>
    <property type="evidence" value="ECO:0007669"/>
    <property type="project" value="UniProtKB-EC"/>
</dbReference>
<dbReference type="InterPro" id="IPR040464">
    <property type="entry name" value="InsP(3)kin_ATP-grasp"/>
</dbReference>
<comment type="cofactor">
    <cofactor evidence="16 18">
        <name>Mg(2+)</name>
        <dbReference type="ChEBI" id="CHEBI:18420"/>
    </cofactor>
    <text evidence="16 18">Binds 2 magnesium ions per subunit.</text>
</comment>
<dbReference type="EMBL" id="JANEYG010000017">
    <property type="protein sequence ID" value="KAJ8919569.1"/>
    <property type="molecule type" value="Genomic_DNA"/>
</dbReference>
<keyword evidence="3 16" id="KW-0808">Transferase</keyword>
<comment type="catalytic activity">
    <reaction evidence="14">
        <text>1D-myo-inositol 1,3,4-trisphosphate + 1D-myo-inositol 1,3,4,5,6-pentakisphosphate = 1D-myo-inositol 3,4,5,6-tetrakisphosphate + 1D-myo-inositol 1,3,4,5-tetrakisphosphate</text>
        <dbReference type="Rhea" id="RHEA:70271"/>
        <dbReference type="ChEBI" id="CHEBI:57539"/>
        <dbReference type="ChEBI" id="CHEBI:57733"/>
        <dbReference type="ChEBI" id="CHEBI:57895"/>
        <dbReference type="ChEBI" id="CHEBI:58414"/>
    </reaction>
    <physiologicalReaction direction="left-to-right" evidence="14">
        <dbReference type="Rhea" id="RHEA:70272"/>
    </physiologicalReaction>
    <physiologicalReaction direction="right-to-left" evidence="14">
        <dbReference type="Rhea" id="RHEA:70273"/>
    </physiologicalReaction>
</comment>
<feature type="binding site" evidence="17">
    <location>
        <position position="206"/>
    </location>
    <ligand>
        <name>1D-myo-inositol 1,3,4-trisphosphate</name>
        <dbReference type="ChEBI" id="CHEBI:58414"/>
    </ligand>
</feature>
<accession>A0AAV8VZ22</accession>
<dbReference type="Pfam" id="PF17927">
    <property type="entry name" value="Ins134_P3_kin_N"/>
    <property type="match status" value="1"/>
</dbReference>
<dbReference type="FunFam" id="3.30.470.20:FF:000047">
    <property type="entry name" value="Inositol-tetrakisphosphate 1-kinase 4"/>
    <property type="match status" value="1"/>
</dbReference>
<dbReference type="GO" id="GO:0016853">
    <property type="term" value="F:isomerase activity"/>
    <property type="evidence" value="ECO:0007669"/>
    <property type="project" value="UniProtKB-KW"/>
</dbReference>
<feature type="binding site" evidence="17">
    <location>
        <position position="221"/>
    </location>
    <ligand>
        <name>ATP</name>
        <dbReference type="ChEBI" id="CHEBI:30616"/>
    </ligand>
</feature>
<dbReference type="AlphaFoldDB" id="A0AAV8VZ22"/>
<dbReference type="GO" id="GO:0005737">
    <property type="term" value="C:cytoplasm"/>
    <property type="evidence" value="ECO:0007669"/>
    <property type="project" value="TreeGrafter"/>
</dbReference>
<sequence>MPASKRIAVWMSDKKLQKMNWLEFEAVCLSHGFEVFKLDLDESLQAQEPFCVFLHKLTDIIASANLGDIKNSISNSYPLFQNFNKIQEIEKYISQNPTLTVIDPLPNVRKLLDRYNCYSIIHSTNLYTYDVFTPNFCTLQSTNLDVLKQQLKLAKVTYPFICKPLLGHGSRKAHEMSIIFNEKCLIDIRTPCVAQSFINHNAVLFKIFIVGKRHCFVERPSLKNFHACESETIYFDSSDVSKADSKSRLSVLDPDDVTNEKVQPNKKTLEVIANTLRKAFGMELLGVDVVIERNTKKYAIIDVNAYPGYDGFPNFFDALLECISKKITSDYT</sequence>
<feature type="binding site" evidence="17">
    <location>
        <position position="56"/>
    </location>
    <ligand>
        <name>1D-myo-inositol 1,3,4-trisphosphate</name>
        <dbReference type="ChEBI" id="CHEBI:58414"/>
    </ligand>
</feature>
<keyword evidence="6 16" id="KW-0418">Kinase</keyword>
<evidence type="ECO:0000256" key="9">
    <source>
        <dbReference type="ARBA" id="ARBA00023235"/>
    </source>
</evidence>
<gene>
    <name evidence="20" type="ORF">NQ315_002191</name>
</gene>
<comment type="function">
    <text evidence="16">Kinase that can phosphorylate various inositol polyphosphate such as Ins(3,4,5,6)P4 or Ins(1,3,4)P3.</text>
</comment>
<evidence type="ECO:0000256" key="16">
    <source>
        <dbReference type="PIRNR" id="PIRNR038186"/>
    </source>
</evidence>
<comment type="subunit">
    <text evidence="16">Monomer.</text>
</comment>
<evidence type="ECO:0000256" key="15">
    <source>
        <dbReference type="ARBA" id="ARBA00049058"/>
    </source>
</evidence>
<keyword evidence="7 16" id="KW-0067">ATP-binding</keyword>
<dbReference type="PIRSF" id="PIRSF038186">
    <property type="entry name" value="ITPK"/>
    <property type="match status" value="1"/>
</dbReference>
<feature type="binding site" evidence="18">
    <location>
        <position position="302"/>
    </location>
    <ligand>
        <name>Mg(2+)</name>
        <dbReference type="ChEBI" id="CHEBI:18420"/>
        <label>2</label>
    </ligand>
</feature>
<feature type="binding site" evidence="17">
    <location>
        <position position="15"/>
    </location>
    <ligand>
        <name>1D-myo-inositol 1,3,4-trisphosphate</name>
        <dbReference type="ChEBI" id="CHEBI:58414"/>
    </ligand>
</feature>
<protein>
    <recommendedName>
        <fullName evidence="2 16">Inositol-tetrakisphosphate 1-kinase</fullName>
        <ecNumber evidence="16">2.7.1.134</ecNumber>
    </recommendedName>
</protein>
<evidence type="ECO:0000256" key="5">
    <source>
        <dbReference type="ARBA" id="ARBA00022741"/>
    </source>
</evidence>
<feature type="binding site" evidence="18">
    <location>
        <position position="304"/>
    </location>
    <ligand>
        <name>Mg(2+)</name>
        <dbReference type="ChEBI" id="CHEBI:18420"/>
        <label>2</label>
    </ligand>
</feature>
<feature type="binding site" evidence="17">
    <location>
        <position position="308"/>
    </location>
    <ligand>
        <name>1D-myo-inositol 1,3,4-trisphosphate</name>
        <dbReference type="ChEBI" id="CHEBI:58414"/>
    </ligand>
</feature>
<comment type="similarity">
    <text evidence="1 16">Belongs to the ITPK1 family.</text>
</comment>
<evidence type="ECO:0000256" key="8">
    <source>
        <dbReference type="ARBA" id="ARBA00022842"/>
    </source>
</evidence>
<dbReference type="Gene3D" id="3.40.50.11370">
    <property type="match status" value="1"/>
</dbReference>
<dbReference type="GO" id="GO:0052725">
    <property type="term" value="F:inositol-1,3,4-trisphosphate 6-kinase activity"/>
    <property type="evidence" value="ECO:0007669"/>
    <property type="project" value="InterPro"/>
</dbReference>
<feature type="binding site" evidence="17">
    <location>
        <position position="163"/>
    </location>
    <ligand>
        <name>ATP</name>
        <dbReference type="ChEBI" id="CHEBI:30616"/>
    </ligand>
</feature>
<keyword evidence="4 16" id="KW-0479">Metal-binding</keyword>
<dbReference type="InterPro" id="IPR011761">
    <property type="entry name" value="ATP-grasp"/>
</dbReference>
<dbReference type="InterPro" id="IPR008656">
    <property type="entry name" value="Inositol_tetrakis-P_1-kinase"/>
</dbReference>
<dbReference type="GO" id="GO:0000287">
    <property type="term" value="F:magnesium ion binding"/>
    <property type="evidence" value="ECO:0007669"/>
    <property type="project" value="InterPro"/>
</dbReference>
<name>A0AAV8VZ22_9CUCU</name>
<evidence type="ECO:0000256" key="14">
    <source>
        <dbReference type="ARBA" id="ARBA00047728"/>
    </source>
</evidence>
<evidence type="ECO:0000256" key="11">
    <source>
        <dbReference type="ARBA" id="ARBA00033624"/>
    </source>
</evidence>
<keyword evidence="9" id="KW-0413">Isomerase</keyword>
<reference evidence="20 21" key="1">
    <citation type="journal article" date="2023" name="Insect Mol. Biol.">
        <title>Genome sequencing provides insights into the evolution of gene families encoding plant cell wall-degrading enzymes in longhorned beetles.</title>
        <authorList>
            <person name="Shin N.R."/>
            <person name="Okamura Y."/>
            <person name="Kirsch R."/>
            <person name="Pauchet Y."/>
        </authorList>
    </citation>
    <scope>NUCLEOTIDE SEQUENCE [LARGE SCALE GENOMIC DNA]</scope>
    <source>
        <strain evidence="20">EAD_L_NR</strain>
    </source>
</reference>
<comment type="catalytic activity">
    <reaction evidence="13">
        <text>1D-myo-inositol 1,3,4-trisphosphate + ATP = 1D-myo-inositol 1,3,4,6-tetrakisphosphate + ADP + H(+)</text>
        <dbReference type="Rhea" id="RHEA:20940"/>
        <dbReference type="ChEBI" id="CHEBI:15378"/>
        <dbReference type="ChEBI" id="CHEBI:30616"/>
        <dbReference type="ChEBI" id="CHEBI:57660"/>
        <dbReference type="ChEBI" id="CHEBI:58414"/>
        <dbReference type="ChEBI" id="CHEBI:456216"/>
        <dbReference type="EC" id="2.7.1.159"/>
    </reaction>
    <physiologicalReaction direction="left-to-right" evidence="13">
        <dbReference type="Rhea" id="RHEA:20941"/>
    </physiologicalReaction>
    <physiologicalReaction direction="right-to-left" evidence="13">
        <dbReference type="Rhea" id="RHEA:20942"/>
    </physiologicalReaction>
</comment>
<evidence type="ECO:0000256" key="1">
    <source>
        <dbReference type="ARBA" id="ARBA00009601"/>
    </source>
</evidence>
<dbReference type="PANTHER" id="PTHR14217">
    <property type="entry name" value="INOSITOL-TETRAKISPHOSPHATE 1-KINASE"/>
    <property type="match status" value="1"/>
</dbReference>
<comment type="catalytic activity">
    <reaction evidence="11">
        <text>1D-myo-inositol 3,4,6-trisphosphate + ATP = 1D-myo-inositol 1,3,4,6-tetrakisphosphate + ADP + H(+)</text>
        <dbReference type="Rhea" id="RHEA:70287"/>
        <dbReference type="ChEBI" id="CHEBI:15378"/>
        <dbReference type="ChEBI" id="CHEBI:30616"/>
        <dbReference type="ChEBI" id="CHEBI:57660"/>
        <dbReference type="ChEBI" id="CHEBI:189099"/>
        <dbReference type="ChEBI" id="CHEBI:456216"/>
    </reaction>
    <physiologicalReaction direction="left-to-right" evidence="11">
        <dbReference type="Rhea" id="RHEA:70288"/>
    </physiologicalReaction>
    <physiologicalReaction direction="right-to-left" evidence="11">
        <dbReference type="Rhea" id="RHEA:70289"/>
    </physiologicalReaction>
</comment>
<evidence type="ECO:0000256" key="4">
    <source>
        <dbReference type="ARBA" id="ARBA00022723"/>
    </source>
</evidence>
<dbReference type="Pfam" id="PF05770">
    <property type="entry name" value="Ins134_P3_kin"/>
    <property type="match status" value="1"/>
</dbReference>
<dbReference type="SUPFAM" id="SSF56059">
    <property type="entry name" value="Glutathione synthetase ATP-binding domain-like"/>
    <property type="match status" value="1"/>
</dbReference>
<evidence type="ECO:0000256" key="10">
    <source>
        <dbReference type="ARBA" id="ARBA00033609"/>
    </source>
</evidence>
<feature type="binding site" evidence="17">
    <location>
        <position position="174"/>
    </location>
    <ligand>
        <name>1D-myo-inositol 1,3,4-trisphosphate</name>
        <dbReference type="ChEBI" id="CHEBI:58414"/>
    </ligand>
</feature>
<evidence type="ECO:0000256" key="6">
    <source>
        <dbReference type="ARBA" id="ARBA00022777"/>
    </source>
</evidence>
<dbReference type="PANTHER" id="PTHR14217:SF1">
    <property type="entry name" value="INOSITOL-TETRAKISPHOSPHATE 1-KINASE"/>
    <property type="match status" value="1"/>
</dbReference>
<dbReference type="EC" id="2.7.1.134" evidence="16"/>
<dbReference type="GO" id="GO:0005524">
    <property type="term" value="F:ATP binding"/>
    <property type="evidence" value="ECO:0007669"/>
    <property type="project" value="UniProtKB-UniRule"/>
</dbReference>
<evidence type="ECO:0000313" key="21">
    <source>
        <dbReference type="Proteomes" id="UP001159042"/>
    </source>
</evidence>
<evidence type="ECO:0000256" key="12">
    <source>
        <dbReference type="ARBA" id="ARBA00033645"/>
    </source>
</evidence>
<evidence type="ECO:0000256" key="7">
    <source>
        <dbReference type="ARBA" id="ARBA00022840"/>
    </source>
</evidence>
<dbReference type="Gene3D" id="3.30.470.20">
    <property type="entry name" value="ATP-grasp fold, B domain"/>
    <property type="match status" value="1"/>
</dbReference>
<evidence type="ECO:0000256" key="18">
    <source>
        <dbReference type="PIRSR" id="PIRSR038186-2"/>
    </source>
</evidence>
<dbReference type="Proteomes" id="UP001159042">
    <property type="component" value="Unassembled WGS sequence"/>
</dbReference>
<dbReference type="GO" id="GO:0052726">
    <property type="term" value="F:inositol-1,3,4-trisphosphate 5-kinase activity"/>
    <property type="evidence" value="ECO:0007669"/>
    <property type="project" value="InterPro"/>
</dbReference>
<comment type="catalytic activity">
    <reaction evidence="12">
        <text>1D-myo-inositol 3,4,5,6-tetrakisphosphate + ATP = 1D-myo-inositol 1,3,4,5,6-pentakisphosphate + ADP + H(+)</text>
        <dbReference type="Rhea" id="RHEA:12452"/>
        <dbReference type="ChEBI" id="CHEBI:15378"/>
        <dbReference type="ChEBI" id="CHEBI:30616"/>
        <dbReference type="ChEBI" id="CHEBI:57539"/>
        <dbReference type="ChEBI" id="CHEBI:57733"/>
        <dbReference type="ChEBI" id="CHEBI:456216"/>
        <dbReference type="EC" id="2.7.1.134"/>
    </reaction>
    <physiologicalReaction direction="left-to-right" evidence="12">
        <dbReference type="Rhea" id="RHEA:12453"/>
    </physiologicalReaction>
    <physiologicalReaction direction="right-to-left" evidence="12">
        <dbReference type="Rhea" id="RHEA:12454"/>
    </physiologicalReaction>
</comment>
<dbReference type="Gene3D" id="3.30.1490.220">
    <property type="match status" value="1"/>
</dbReference>